<organism evidence="1 2">
    <name type="scientific">Diplocarpon coronariae</name>
    <dbReference type="NCBI Taxonomy" id="2795749"/>
    <lineage>
        <taxon>Eukaryota</taxon>
        <taxon>Fungi</taxon>
        <taxon>Dikarya</taxon>
        <taxon>Ascomycota</taxon>
        <taxon>Pezizomycotina</taxon>
        <taxon>Leotiomycetes</taxon>
        <taxon>Helotiales</taxon>
        <taxon>Drepanopezizaceae</taxon>
        <taxon>Diplocarpon</taxon>
    </lineage>
</organism>
<accession>A0A218ZBD1</accession>
<name>A0A218ZBD1_9HELO</name>
<keyword evidence="2" id="KW-1185">Reference proteome</keyword>
<reference evidence="1 2" key="1">
    <citation type="submission" date="2017-04" db="EMBL/GenBank/DDBJ databases">
        <title>Draft genome sequence of Marssonina coronaria NL1: causal agent of apple blotch.</title>
        <authorList>
            <person name="Cheng Q."/>
        </authorList>
    </citation>
    <scope>NUCLEOTIDE SEQUENCE [LARGE SCALE GENOMIC DNA]</scope>
    <source>
        <strain evidence="1 2">NL1</strain>
    </source>
</reference>
<sequence length="187" mass="20986">MAGDQESRLAAGKKKIPIVQEVGPQYSDLCPGLPRARSRFGLEVNRPSSVDQYSALRNHSPKILGPRLMGILSRLSTNPFVQARAITATSYPSSPSGYNSKTANTIPTFVIEEQHVTRRQSGISSTAAQDQRRIWVQTASKARRMKADERCRDWLQTDSDRRQLEYRNSPRTALAYQRKGLEPLDSL</sequence>
<evidence type="ECO:0000313" key="2">
    <source>
        <dbReference type="Proteomes" id="UP000242519"/>
    </source>
</evidence>
<dbReference type="Proteomes" id="UP000242519">
    <property type="component" value="Unassembled WGS sequence"/>
</dbReference>
<gene>
    <name evidence="1" type="ORF">B2J93_594</name>
</gene>
<proteinExistence type="predicted"/>
<comment type="caution">
    <text evidence="1">The sequence shown here is derived from an EMBL/GenBank/DDBJ whole genome shotgun (WGS) entry which is preliminary data.</text>
</comment>
<dbReference type="EMBL" id="MZNU01000083">
    <property type="protein sequence ID" value="OWP05024.1"/>
    <property type="molecule type" value="Genomic_DNA"/>
</dbReference>
<evidence type="ECO:0000313" key="1">
    <source>
        <dbReference type="EMBL" id="OWP05024.1"/>
    </source>
</evidence>
<protein>
    <submittedName>
        <fullName evidence="1">Uncharacterized protein</fullName>
    </submittedName>
</protein>
<dbReference type="AlphaFoldDB" id="A0A218ZBD1"/>
<dbReference type="InParanoid" id="A0A218ZBD1"/>